<accession>A0A9P8MEW0</accession>
<feature type="compositionally biased region" description="Polar residues" evidence="1">
    <location>
        <begin position="43"/>
        <end position="52"/>
    </location>
</feature>
<evidence type="ECO:0000256" key="1">
    <source>
        <dbReference type="SAM" id="MobiDB-lite"/>
    </source>
</evidence>
<protein>
    <submittedName>
        <fullName evidence="2">Uncharacterized protein</fullName>
    </submittedName>
</protein>
<sequence length="198" mass="22574">MPIHAVYLRGLARILSDERPNTHPGNTLGLPGHHDDLLPEPGSMSNVQQPLSRSRHERKYAQVPQMGAYDPIPLPSPAAQDSAVQGYNEVRRSAPELVKAFEECFHAWQVTWDRPTHSSLAARRCHVDEFDKLVEMGPEILPLVVYKLLDSRNFTGVFLYNALETDERYLIDPSDVLNFLVLQRQNNLIIEINLGRQW</sequence>
<gene>
    <name evidence="2" type="ORF">MHUMG1_01322</name>
</gene>
<proteinExistence type="predicted"/>
<feature type="region of interest" description="Disordered" evidence="1">
    <location>
        <begin position="18"/>
        <end position="60"/>
    </location>
</feature>
<dbReference type="AlphaFoldDB" id="A0A9P8MEW0"/>
<keyword evidence="3" id="KW-1185">Reference proteome</keyword>
<dbReference type="Proteomes" id="UP000764110">
    <property type="component" value="Unassembled WGS sequence"/>
</dbReference>
<name>A0A9P8MEW0_9HYPO</name>
<comment type="caution">
    <text evidence="2">The sequence shown here is derived from an EMBL/GenBank/DDBJ whole genome shotgun (WGS) entry which is preliminary data.</text>
</comment>
<reference evidence="2 3" key="1">
    <citation type="submission" date="2020-07" db="EMBL/GenBank/DDBJ databases">
        <title>Metarhizium humberi genome.</title>
        <authorList>
            <person name="Lysoe E."/>
        </authorList>
    </citation>
    <scope>NUCLEOTIDE SEQUENCE [LARGE SCALE GENOMIC DNA]</scope>
    <source>
        <strain evidence="2 3">ESALQ1638</strain>
    </source>
</reference>
<evidence type="ECO:0000313" key="2">
    <source>
        <dbReference type="EMBL" id="KAH0600326.1"/>
    </source>
</evidence>
<dbReference type="EMBL" id="JACEFI010000002">
    <property type="protein sequence ID" value="KAH0600326.1"/>
    <property type="molecule type" value="Genomic_DNA"/>
</dbReference>
<evidence type="ECO:0000313" key="3">
    <source>
        <dbReference type="Proteomes" id="UP000764110"/>
    </source>
</evidence>
<organism evidence="2 3">
    <name type="scientific">Metarhizium humberi</name>
    <dbReference type="NCBI Taxonomy" id="2596975"/>
    <lineage>
        <taxon>Eukaryota</taxon>
        <taxon>Fungi</taxon>
        <taxon>Dikarya</taxon>
        <taxon>Ascomycota</taxon>
        <taxon>Pezizomycotina</taxon>
        <taxon>Sordariomycetes</taxon>
        <taxon>Hypocreomycetidae</taxon>
        <taxon>Hypocreales</taxon>
        <taxon>Clavicipitaceae</taxon>
        <taxon>Metarhizium</taxon>
    </lineage>
</organism>